<dbReference type="Pfam" id="PF12973">
    <property type="entry name" value="Cupin_7"/>
    <property type="match status" value="2"/>
</dbReference>
<feature type="domain" description="ChrR-like cupin" evidence="1">
    <location>
        <begin position="13"/>
        <end position="115"/>
    </location>
</feature>
<organism evidence="2 3">
    <name type="scientific">Thalassotalea eurytherma</name>
    <dbReference type="NCBI Taxonomy" id="1144278"/>
    <lineage>
        <taxon>Bacteria</taxon>
        <taxon>Pseudomonadati</taxon>
        <taxon>Pseudomonadota</taxon>
        <taxon>Gammaproteobacteria</taxon>
        <taxon>Alteromonadales</taxon>
        <taxon>Colwelliaceae</taxon>
        <taxon>Thalassotalea</taxon>
    </lineage>
</organism>
<feature type="domain" description="ChrR-like cupin" evidence="1">
    <location>
        <begin position="121"/>
        <end position="219"/>
    </location>
</feature>
<sequence>MTIIQNLHMDFTKRVVINTEQQPWLPSPKTGVWRKPLAREEAEQGHATSIVKYDAGASFSEHNHPLGEEIFVLDGVFSDQTGDYPAGTYIRNPKGFVHAPYSTHGCTLFVKLHQFQTSDTEQVRVNTEIQPWLPGQGGLEVMPLHEHQGEHVALVKWPANERFLPHRHFGGEEVLVLTGEFKDEHGSYPKGTWLRSPHMSEHHPFVSEQTIIWVKTGHLPFDPHQHYE</sequence>
<dbReference type="EMBL" id="BSSU01000004">
    <property type="protein sequence ID" value="GLX81442.1"/>
    <property type="molecule type" value="Genomic_DNA"/>
</dbReference>
<dbReference type="CDD" id="cd20303">
    <property type="entry name" value="cupin_ChrR_1"/>
    <property type="match status" value="2"/>
</dbReference>
<evidence type="ECO:0000313" key="2">
    <source>
        <dbReference type="EMBL" id="GLX81442.1"/>
    </source>
</evidence>
<proteinExistence type="predicted"/>
<accession>A0ABQ6H1I2</accession>
<name>A0ABQ6H1I2_9GAMM</name>
<dbReference type="SUPFAM" id="SSF51182">
    <property type="entry name" value="RmlC-like cupins"/>
    <property type="match status" value="2"/>
</dbReference>
<reference evidence="2 3" key="1">
    <citation type="submission" date="2023-03" db="EMBL/GenBank/DDBJ databases">
        <title>Draft genome sequence of Thalassotalea eurytherma JCM 18482T.</title>
        <authorList>
            <person name="Sawabe T."/>
        </authorList>
    </citation>
    <scope>NUCLEOTIDE SEQUENCE [LARGE SCALE GENOMIC DNA]</scope>
    <source>
        <strain evidence="2 3">JCM 18482</strain>
    </source>
</reference>
<evidence type="ECO:0000259" key="1">
    <source>
        <dbReference type="Pfam" id="PF12973"/>
    </source>
</evidence>
<evidence type="ECO:0000313" key="3">
    <source>
        <dbReference type="Proteomes" id="UP001157133"/>
    </source>
</evidence>
<dbReference type="InterPro" id="IPR014710">
    <property type="entry name" value="RmlC-like_jellyroll"/>
</dbReference>
<dbReference type="InterPro" id="IPR011051">
    <property type="entry name" value="RmlC_Cupin_sf"/>
</dbReference>
<dbReference type="InterPro" id="IPR025979">
    <property type="entry name" value="ChrR-like_cupin_dom"/>
</dbReference>
<dbReference type="Gene3D" id="2.60.120.10">
    <property type="entry name" value="Jelly Rolls"/>
    <property type="match status" value="1"/>
</dbReference>
<gene>
    <name evidence="2" type="ORF">theurythT_08940</name>
</gene>
<comment type="caution">
    <text evidence="2">The sequence shown here is derived from an EMBL/GenBank/DDBJ whole genome shotgun (WGS) entry which is preliminary data.</text>
</comment>
<keyword evidence="3" id="KW-1185">Reference proteome</keyword>
<dbReference type="RefSeq" id="WP_284206777.1">
    <property type="nucleotide sequence ID" value="NZ_BSSU01000004.1"/>
</dbReference>
<protein>
    <submittedName>
        <fullName evidence="2">Cupin</fullName>
    </submittedName>
</protein>
<dbReference type="Proteomes" id="UP001157133">
    <property type="component" value="Unassembled WGS sequence"/>
</dbReference>